<comment type="caution">
    <text evidence="5">The sequence shown here is derived from an EMBL/GenBank/DDBJ whole genome shotgun (WGS) entry which is preliminary data.</text>
</comment>
<keyword evidence="4" id="KW-0460">Magnesium</keyword>
<proteinExistence type="predicted"/>
<name>A0ABS4MG83_9LACO</name>
<dbReference type="Pfam" id="PF13419">
    <property type="entry name" value="HAD_2"/>
    <property type="match status" value="1"/>
</dbReference>
<dbReference type="PANTHER" id="PTHR46470">
    <property type="entry name" value="N-ACYLNEURAMINATE-9-PHOSPHATASE"/>
    <property type="match status" value="1"/>
</dbReference>
<organism evidence="5 6">
    <name type="scientific">Lactobacillus colini</name>
    <dbReference type="NCBI Taxonomy" id="1819254"/>
    <lineage>
        <taxon>Bacteria</taxon>
        <taxon>Bacillati</taxon>
        <taxon>Bacillota</taxon>
        <taxon>Bacilli</taxon>
        <taxon>Lactobacillales</taxon>
        <taxon>Lactobacillaceae</taxon>
        <taxon>Lactobacillus</taxon>
    </lineage>
</organism>
<dbReference type="InterPro" id="IPR006439">
    <property type="entry name" value="HAD-SF_hydro_IA"/>
</dbReference>
<sequence length="216" mass="24995">MVSLIFDLGNTLKKDLSLETSKDISREIFRKFDVDENTIKTFNQMLLDSLREKKENFTAKSILSGLLDDDQICEKIIDQISQELAERFSWNYDTKSVLENLTQRGYSIFLLSNSIWNSKFYISENEDYFKYFTDVFFSDQIGFRKPSRNAFLKVIKSYNLAINETWMIGDSEENDILPAKELGLKTIKVANNLDSTNSKSKCHFLSEILNIIIDGG</sequence>
<dbReference type="InterPro" id="IPR023214">
    <property type="entry name" value="HAD_sf"/>
</dbReference>
<evidence type="ECO:0000256" key="2">
    <source>
        <dbReference type="ARBA" id="ARBA00022723"/>
    </source>
</evidence>
<dbReference type="SUPFAM" id="SSF56784">
    <property type="entry name" value="HAD-like"/>
    <property type="match status" value="1"/>
</dbReference>
<gene>
    <name evidence="5" type="ORF">J2Z60_001894</name>
</gene>
<evidence type="ECO:0000256" key="1">
    <source>
        <dbReference type="ARBA" id="ARBA00001946"/>
    </source>
</evidence>
<dbReference type="InterPro" id="IPR051400">
    <property type="entry name" value="HAD-like_hydrolase"/>
</dbReference>
<dbReference type="PRINTS" id="PR00413">
    <property type="entry name" value="HADHALOGNASE"/>
</dbReference>
<keyword evidence="2" id="KW-0479">Metal-binding</keyword>
<dbReference type="PANTHER" id="PTHR46470:SF2">
    <property type="entry name" value="GLYCERALDEHYDE 3-PHOSPHATE PHOSPHATASE"/>
    <property type="match status" value="1"/>
</dbReference>
<evidence type="ECO:0000313" key="5">
    <source>
        <dbReference type="EMBL" id="MBP2058705.1"/>
    </source>
</evidence>
<evidence type="ECO:0000256" key="3">
    <source>
        <dbReference type="ARBA" id="ARBA00022801"/>
    </source>
</evidence>
<dbReference type="SFLD" id="SFLDS00003">
    <property type="entry name" value="Haloacid_Dehalogenase"/>
    <property type="match status" value="1"/>
</dbReference>
<evidence type="ECO:0000256" key="4">
    <source>
        <dbReference type="ARBA" id="ARBA00022842"/>
    </source>
</evidence>
<dbReference type="Gene3D" id="3.40.50.1000">
    <property type="entry name" value="HAD superfamily/HAD-like"/>
    <property type="match status" value="1"/>
</dbReference>
<accession>A0ABS4MG83</accession>
<reference evidence="5 6" key="1">
    <citation type="submission" date="2021-03" db="EMBL/GenBank/DDBJ databases">
        <title>Genomic Encyclopedia of Type Strains, Phase IV (KMG-IV): sequencing the most valuable type-strain genomes for metagenomic binning, comparative biology and taxonomic classification.</title>
        <authorList>
            <person name="Goeker M."/>
        </authorList>
    </citation>
    <scope>NUCLEOTIDE SEQUENCE [LARGE SCALE GENOMIC DNA]</scope>
    <source>
        <strain evidence="5 6">DSM 101872</strain>
    </source>
</reference>
<dbReference type="GO" id="GO:0016787">
    <property type="term" value="F:hydrolase activity"/>
    <property type="evidence" value="ECO:0007669"/>
    <property type="project" value="UniProtKB-KW"/>
</dbReference>
<dbReference type="Proteomes" id="UP001519292">
    <property type="component" value="Unassembled WGS sequence"/>
</dbReference>
<dbReference type="RefSeq" id="WP_209687427.1">
    <property type="nucleotide sequence ID" value="NZ_JAGGLU010000013.1"/>
</dbReference>
<keyword evidence="3 5" id="KW-0378">Hydrolase</keyword>
<keyword evidence="6" id="KW-1185">Reference proteome</keyword>
<dbReference type="SFLD" id="SFLDG01129">
    <property type="entry name" value="C1.5:_HAD__Beta-PGM__Phosphata"/>
    <property type="match status" value="1"/>
</dbReference>
<dbReference type="NCBIfam" id="TIGR01549">
    <property type="entry name" value="HAD-SF-IA-v1"/>
    <property type="match status" value="1"/>
</dbReference>
<protein>
    <submittedName>
        <fullName evidence="5">HAD superfamily hydrolase (TIGR01549 family)</fullName>
    </submittedName>
</protein>
<comment type="cofactor">
    <cofactor evidence="1">
        <name>Mg(2+)</name>
        <dbReference type="ChEBI" id="CHEBI:18420"/>
    </cofactor>
</comment>
<evidence type="ECO:0000313" key="6">
    <source>
        <dbReference type="Proteomes" id="UP001519292"/>
    </source>
</evidence>
<dbReference type="InterPro" id="IPR036412">
    <property type="entry name" value="HAD-like_sf"/>
</dbReference>
<dbReference type="EMBL" id="JAGGLU010000013">
    <property type="protein sequence ID" value="MBP2058705.1"/>
    <property type="molecule type" value="Genomic_DNA"/>
</dbReference>
<dbReference type="InterPro" id="IPR041492">
    <property type="entry name" value="HAD_2"/>
</dbReference>